<dbReference type="RefSeq" id="WP_224037818.1">
    <property type="nucleotide sequence ID" value="NZ_AP024849.1"/>
</dbReference>
<dbReference type="InterPro" id="IPR004638">
    <property type="entry name" value="EmrB-like"/>
</dbReference>
<dbReference type="Pfam" id="PF07690">
    <property type="entry name" value="MFS_1"/>
    <property type="match status" value="1"/>
</dbReference>
<feature type="transmembrane region" description="Helical" evidence="8">
    <location>
        <begin position="354"/>
        <end position="375"/>
    </location>
</feature>
<feature type="transmembrane region" description="Helical" evidence="8">
    <location>
        <begin position="136"/>
        <end position="159"/>
    </location>
</feature>
<name>A0ABM7T3U2_9CLOT</name>
<dbReference type="EMBL" id="AP024849">
    <property type="protein sequence ID" value="BCZ46320.1"/>
    <property type="molecule type" value="Genomic_DNA"/>
</dbReference>
<comment type="similarity">
    <text evidence="2">Belongs to the major facilitator superfamily. EmrB family.</text>
</comment>
<feature type="transmembrane region" description="Helical" evidence="8">
    <location>
        <begin position="197"/>
        <end position="215"/>
    </location>
</feature>
<dbReference type="PRINTS" id="PR01036">
    <property type="entry name" value="TCRTETB"/>
</dbReference>
<evidence type="ECO:0000256" key="8">
    <source>
        <dbReference type="SAM" id="Phobius"/>
    </source>
</evidence>
<keyword evidence="11" id="KW-1185">Reference proteome</keyword>
<dbReference type="SUPFAM" id="SSF103473">
    <property type="entry name" value="MFS general substrate transporter"/>
    <property type="match status" value="1"/>
</dbReference>
<keyword evidence="5 8" id="KW-0812">Transmembrane</keyword>
<keyword evidence="4" id="KW-1003">Cell membrane</keyword>
<keyword evidence="6 8" id="KW-1133">Transmembrane helix</keyword>
<feature type="transmembrane region" description="Helical" evidence="8">
    <location>
        <begin position="77"/>
        <end position="97"/>
    </location>
</feature>
<feature type="transmembrane region" description="Helical" evidence="8">
    <location>
        <begin position="266"/>
        <end position="289"/>
    </location>
</feature>
<dbReference type="Gene3D" id="1.20.1720.10">
    <property type="entry name" value="Multidrug resistance protein D"/>
    <property type="match status" value="1"/>
</dbReference>
<evidence type="ECO:0000256" key="3">
    <source>
        <dbReference type="ARBA" id="ARBA00022448"/>
    </source>
</evidence>
<evidence type="ECO:0000256" key="2">
    <source>
        <dbReference type="ARBA" id="ARBA00008537"/>
    </source>
</evidence>
<evidence type="ECO:0000256" key="6">
    <source>
        <dbReference type="ARBA" id="ARBA00022989"/>
    </source>
</evidence>
<feature type="transmembrane region" description="Helical" evidence="8">
    <location>
        <begin position="221"/>
        <end position="245"/>
    </location>
</feature>
<reference evidence="11" key="1">
    <citation type="submission" date="2021-07" db="EMBL/GenBank/DDBJ databases">
        <title>Complete genome sequencing of a Clostridium isolate.</title>
        <authorList>
            <person name="Ueki A."/>
            <person name="Tonouchi A."/>
        </authorList>
    </citation>
    <scope>NUCLEOTIDE SEQUENCE [LARGE SCALE GENOMIC DNA]</scope>
    <source>
        <strain evidence="11">C5S11</strain>
    </source>
</reference>
<proteinExistence type="inferred from homology"/>
<evidence type="ECO:0000256" key="1">
    <source>
        <dbReference type="ARBA" id="ARBA00004651"/>
    </source>
</evidence>
<organism evidence="10 11">
    <name type="scientific">Clostridium gelidum</name>
    <dbReference type="NCBI Taxonomy" id="704125"/>
    <lineage>
        <taxon>Bacteria</taxon>
        <taxon>Bacillati</taxon>
        <taxon>Bacillota</taxon>
        <taxon>Clostridia</taxon>
        <taxon>Eubacteriales</taxon>
        <taxon>Clostridiaceae</taxon>
        <taxon>Clostridium</taxon>
    </lineage>
</organism>
<dbReference type="Gene3D" id="1.20.1250.20">
    <property type="entry name" value="MFS general substrate transporter like domains"/>
    <property type="match status" value="1"/>
</dbReference>
<feature type="transmembrane region" description="Helical" evidence="8">
    <location>
        <begin position="331"/>
        <end position="348"/>
    </location>
</feature>
<evidence type="ECO:0000256" key="4">
    <source>
        <dbReference type="ARBA" id="ARBA00022475"/>
    </source>
</evidence>
<feature type="transmembrane region" description="Helical" evidence="8">
    <location>
        <begin position="103"/>
        <end position="124"/>
    </location>
</feature>
<feature type="transmembrane region" description="Helical" evidence="8">
    <location>
        <begin position="46"/>
        <end position="65"/>
    </location>
</feature>
<sequence>MTNSKSHKWSILLVVTLVSFITNLDSTIVIIGLPKMMEGLNISVTTGLWIITGYIIASTILILPAGKWADTVGTKRIFILGLIIFMIGTILCGIANSGLTLNIYRLIQGSGAALALATATPIIVKTFPSSQLGLALSINATSWVIGSIVGPVVGGVLITRFGWRSIFLITVPFVIMCIIGAVLVIEETKINIKQKTDWVGIVTFSLGLTLIMIVLSEGQSWGWLSIQTMGLLIIATALCVTFIITELHVENPLFNFKLFSYRNYSIGLGITFFYCIAYFSLPLLLSIYLQSALHLSPTMSGLLMISLSVPQLVLGPFAGKLVDHFGSLQTLAFGIVFLVVGIFMLGNLGAELSISAVVLPLILLSIANSLAWPSLAKTVLSAAPKDQTGSASGMHYTIMNIGKALSQTLVILTIEVVIPADMVSKAIAGIGKLNSIDIKDDLVNSIDSSFRFFTIFFIVALMLSLILLYSKRKNNVVQESVNMD</sequence>
<evidence type="ECO:0000313" key="11">
    <source>
        <dbReference type="Proteomes" id="UP000824633"/>
    </source>
</evidence>
<evidence type="ECO:0000313" key="10">
    <source>
        <dbReference type="EMBL" id="BCZ46320.1"/>
    </source>
</evidence>
<feature type="domain" description="Major facilitator superfamily (MFS) profile" evidence="9">
    <location>
        <begin position="11"/>
        <end position="472"/>
    </location>
</feature>
<feature type="transmembrane region" description="Helical" evidence="8">
    <location>
        <begin position="165"/>
        <end position="185"/>
    </location>
</feature>
<accession>A0ABM7T3U2</accession>
<dbReference type="Proteomes" id="UP000824633">
    <property type="component" value="Chromosome"/>
</dbReference>
<dbReference type="PANTHER" id="PTHR42718:SF9">
    <property type="entry name" value="MAJOR FACILITATOR SUPERFAMILY MULTIDRUG TRANSPORTER MFSC"/>
    <property type="match status" value="1"/>
</dbReference>
<keyword evidence="3" id="KW-0813">Transport</keyword>
<dbReference type="CDD" id="cd17321">
    <property type="entry name" value="MFS_MMR_MDR_like"/>
    <property type="match status" value="1"/>
</dbReference>
<keyword evidence="7 8" id="KW-0472">Membrane</keyword>
<comment type="subcellular location">
    <subcellularLocation>
        <location evidence="1">Cell membrane</location>
        <topology evidence="1">Multi-pass membrane protein</topology>
    </subcellularLocation>
</comment>
<feature type="transmembrane region" description="Helical" evidence="8">
    <location>
        <begin position="12"/>
        <end position="34"/>
    </location>
</feature>
<gene>
    <name evidence="10" type="ORF">psyc5s11_23870</name>
</gene>
<dbReference type="InterPro" id="IPR036259">
    <property type="entry name" value="MFS_trans_sf"/>
</dbReference>
<evidence type="ECO:0000259" key="9">
    <source>
        <dbReference type="PROSITE" id="PS50850"/>
    </source>
</evidence>
<dbReference type="NCBIfam" id="TIGR00711">
    <property type="entry name" value="efflux_EmrB"/>
    <property type="match status" value="1"/>
</dbReference>
<protein>
    <submittedName>
        <fullName evidence="10">MFS transporter</fullName>
    </submittedName>
</protein>
<dbReference type="PANTHER" id="PTHR42718">
    <property type="entry name" value="MAJOR FACILITATOR SUPERFAMILY MULTIDRUG TRANSPORTER MFSC"/>
    <property type="match status" value="1"/>
</dbReference>
<dbReference type="InterPro" id="IPR020846">
    <property type="entry name" value="MFS_dom"/>
</dbReference>
<feature type="transmembrane region" description="Helical" evidence="8">
    <location>
        <begin position="450"/>
        <end position="469"/>
    </location>
</feature>
<dbReference type="InterPro" id="IPR011701">
    <property type="entry name" value="MFS"/>
</dbReference>
<evidence type="ECO:0000256" key="7">
    <source>
        <dbReference type="ARBA" id="ARBA00023136"/>
    </source>
</evidence>
<dbReference type="PROSITE" id="PS50850">
    <property type="entry name" value="MFS"/>
    <property type="match status" value="1"/>
</dbReference>
<evidence type="ECO:0000256" key="5">
    <source>
        <dbReference type="ARBA" id="ARBA00022692"/>
    </source>
</evidence>
<feature type="transmembrane region" description="Helical" evidence="8">
    <location>
        <begin position="301"/>
        <end position="319"/>
    </location>
</feature>